<sequence>MDKKYGDHLNINKLINFPNMNLEKVSEEKTDIDMIIHCAAFCRIRECIKDPDQTIMDNVIGTYNVFEYARRQKIKKVILFSSSRVEYLEKNIYTASKKFMENLAVAYQECYGIDYIIIRPSTVYGAMDFSDRLFPRFINNAFRNEDLIVYGTELKTLSIMHVIDVIPIVAKCVNYFVRYMNQTFNIATETRTVTYIAAQIIKIIGSKSKITYELPELSQPQNVNQEHNFDDYKPQIELEEGIRKTIGG</sequence>
<protein>
    <recommendedName>
        <fullName evidence="2">NAD-dependent epimerase/dehydratase domain-containing protein</fullName>
    </recommendedName>
</protein>
<comment type="caution">
    <text evidence="3">The sequence shown here is derived from an EMBL/GenBank/DDBJ whole genome shotgun (WGS) entry which is preliminary data.</text>
</comment>
<dbReference type="InterPro" id="IPR001509">
    <property type="entry name" value="Epimerase_deHydtase"/>
</dbReference>
<dbReference type="Gene3D" id="3.40.50.720">
    <property type="entry name" value="NAD(P)-binding Rossmann-like Domain"/>
    <property type="match status" value="1"/>
</dbReference>
<dbReference type="Pfam" id="PF01370">
    <property type="entry name" value="Epimerase"/>
    <property type="match status" value="1"/>
</dbReference>
<name>X0TU84_9ZZZZ</name>
<reference evidence="3" key="1">
    <citation type="journal article" date="2014" name="Front. Microbiol.">
        <title>High frequency of phylogenetically diverse reductive dehalogenase-homologous genes in deep subseafloor sedimentary metagenomes.</title>
        <authorList>
            <person name="Kawai M."/>
            <person name="Futagami T."/>
            <person name="Toyoda A."/>
            <person name="Takaki Y."/>
            <person name="Nishi S."/>
            <person name="Hori S."/>
            <person name="Arai W."/>
            <person name="Tsubouchi T."/>
            <person name="Morono Y."/>
            <person name="Uchiyama I."/>
            <person name="Ito T."/>
            <person name="Fujiyama A."/>
            <person name="Inagaki F."/>
            <person name="Takami H."/>
        </authorList>
    </citation>
    <scope>NUCLEOTIDE SEQUENCE</scope>
    <source>
        <strain evidence="3">Expedition CK06-06</strain>
    </source>
</reference>
<dbReference type="EMBL" id="BARS01016788">
    <property type="protein sequence ID" value="GAF90756.1"/>
    <property type="molecule type" value="Genomic_DNA"/>
</dbReference>
<gene>
    <name evidence="3" type="ORF">S01H1_27554</name>
</gene>
<dbReference type="AlphaFoldDB" id="X0TU84"/>
<accession>X0TU84</accession>
<dbReference type="PANTHER" id="PTHR43000">
    <property type="entry name" value="DTDP-D-GLUCOSE 4,6-DEHYDRATASE-RELATED"/>
    <property type="match status" value="1"/>
</dbReference>
<evidence type="ECO:0000259" key="2">
    <source>
        <dbReference type="Pfam" id="PF01370"/>
    </source>
</evidence>
<evidence type="ECO:0000256" key="1">
    <source>
        <dbReference type="ARBA" id="ARBA00007637"/>
    </source>
</evidence>
<proteinExistence type="inferred from homology"/>
<dbReference type="InterPro" id="IPR036291">
    <property type="entry name" value="NAD(P)-bd_dom_sf"/>
</dbReference>
<feature type="domain" description="NAD-dependent epimerase/dehydratase" evidence="2">
    <location>
        <begin position="21"/>
        <end position="186"/>
    </location>
</feature>
<organism evidence="3">
    <name type="scientific">marine sediment metagenome</name>
    <dbReference type="NCBI Taxonomy" id="412755"/>
    <lineage>
        <taxon>unclassified sequences</taxon>
        <taxon>metagenomes</taxon>
        <taxon>ecological metagenomes</taxon>
    </lineage>
</organism>
<comment type="similarity">
    <text evidence="1">Belongs to the NAD(P)-dependent epimerase/dehydratase family.</text>
</comment>
<dbReference type="SUPFAM" id="SSF51735">
    <property type="entry name" value="NAD(P)-binding Rossmann-fold domains"/>
    <property type="match status" value="1"/>
</dbReference>
<evidence type="ECO:0000313" key="3">
    <source>
        <dbReference type="EMBL" id="GAF90756.1"/>
    </source>
</evidence>